<feature type="compositionally biased region" description="Basic and acidic residues" evidence="1">
    <location>
        <begin position="274"/>
        <end position="285"/>
    </location>
</feature>
<dbReference type="Proteomes" id="UP000224006">
    <property type="component" value="Chromosome I"/>
</dbReference>
<comment type="caution">
    <text evidence="2">The sequence shown here is derived from an EMBL/GenBank/DDBJ whole genome shotgun (WGS) entry which is preliminary data.</text>
</comment>
<accession>A0A2A9MPY7</accession>
<feature type="compositionally biased region" description="Basic and acidic residues" evidence="1">
    <location>
        <begin position="336"/>
        <end position="351"/>
    </location>
</feature>
<reference evidence="2 3" key="1">
    <citation type="submission" date="2017-09" db="EMBL/GenBank/DDBJ databases">
        <title>Genome sequencing of Besnoitia besnoiti strain Bb-Ger1.</title>
        <authorList>
            <person name="Schares G."/>
            <person name="Venepally P."/>
            <person name="Lorenzi H.A."/>
        </authorList>
    </citation>
    <scope>NUCLEOTIDE SEQUENCE [LARGE SCALE GENOMIC DNA]</scope>
    <source>
        <strain evidence="2 3">Bb-Ger1</strain>
    </source>
</reference>
<sequence length="686" mass="71802">MRKHLGRTLQTAPQEVGREACRARNGNENVQSGDESCPDLTVETQQTERNDSVESKNAPEAKPSSEVASRPGVEEQSHLHTVLSAGGATVDIHPPSVSIDHVETHERSANQHIDTEPQGPENVLETAETNSTTVPADDLAQAVGGESSANDIPETSANVLSLENSHMEVDVFESAEELSSLSPKSAEREPISPSGDENSDAVDGSLESPRTGSEGVGNSVGEDSSPSPSESSLAAESGETLPPAASAELSQIGKNHEGTVNIDEEYDPPVLPEHPSDSGDDKRPEATAGAGDSDKVDVDSGAEEMAPPGVANKGQDNDMEETLISSTSHENTTDNGTHEKPTASIEAHEESQTTTRVQASAQHFFWGGDDELSQELYLSPIATVEVSGIMFAGGSAFVSNEQGVMDSPAMASFSTFESLSPSHSPFHGAGMMSPTVMMDDSGSHLPPSIQPSVPFLPSPQQLMPSGGMGSPAMFALSSNTNFGTVYSPTFSAGANSPAHMPRPAEFTPSTYMLDSALASNVPLSPGFQAAPPRGSFLGMRMPLTGLSPRTVFQDGTHDSISSGSGQSIVSLPPVAQELSGIGIEGSAEMSSEVHSGFFPSVDPTTRSGYRMSALGSSRPLSSVDILLPHKPLSSSFSTVSIGSQTETYNSDSGINPGTTPDINSPFRATEAWNAWSPSRVRDPFND</sequence>
<feature type="compositionally biased region" description="Polar residues" evidence="1">
    <location>
        <begin position="646"/>
        <end position="662"/>
    </location>
</feature>
<feature type="region of interest" description="Disordered" evidence="1">
    <location>
        <begin position="646"/>
        <end position="669"/>
    </location>
</feature>
<keyword evidence="3" id="KW-1185">Reference proteome</keyword>
<dbReference type="AlphaFoldDB" id="A0A2A9MPY7"/>
<name>A0A2A9MPY7_BESBE</name>
<feature type="compositionally biased region" description="Basic and acidic residues" evidence="1">
    <location>
        <begin position="46"/>
        <end position="59"/>
    </location>
</feature>
<feature type="region of interest" description="Disordered" evidence="1">
    <location>
        <begin position="1"/>
        <end position="95"/>
    </location>
</feature>
<dbReference type="OrthoDB" id="329844at2759"/>
<evidence type="ECO:0000313" key="2">
    <source>
        <dbReference type="EMBL" id="PFH38193.1"/>
    </source>
</evidence>
<dbReference type="GeneID" id="40305597"/>
<protein>
    <submittedName>
        <fullName evidence="2">Uncharacterized protein</fullName>
    </submittedName>
</protein>
<feature type="compositionally biased region" description="Polar residues" evidence="1">
    <location>
        <begin position="323"/>
        <end position="335"/>
    </location>
</feature>
<feature type="compositionally biased region" description="Low complexity" evidence="1">
    <location>
        <begin position="224"/>
        <end position="237"/>
    </location>
</feature>
<dbReference type="RefSeq" id="XP_029222202.1">
    <property type="nucleotide sequence ID" value="XM_029359289.1"/>
</dbReference>
<organism evidence="2 3">
    <name type="scientific">Besnoitia besnoiti</name>
    <name type="common">Apicomplexan protozoan</name>
    <dbReference type="NCBI Taxonomy" id="94643"/>
    <lineage>
        <taxon>Eukaryota</taxon>
        <taxon>Sar</taxon>
        <taxon>Alveolata</taxon>
        <taxon>Apicomplexa</taxon>
        <taxon>Conoidasida</taxon>
        <taxon>Coccidia</taxon>
        <taxon>Eucoccidiorida</taxon>
        <taxon>Eimeriorina</taxon>
        <taxon>Sarcocystidae</taxon>
        <taxon>Besnoitia</taxon>
    </lineage>
</organism>
<evidence type="ECO:0000256" key="1">
    <source>
        <dbReference type="SAM" id="MobiDB-lite"/>
    </source>
</evidence>
<proteinExistence type="predicted"/>
<gene>
    <name evidence="2" type="ORF">BESB_005340</name>
</gene>
<dbReference type="KEGG" id="bbes:BESB_005340"/>
<dbReference type="EMBL" id="NWUJ01000001">
    <property type="protein sequence ID" value="PFH38193.1"/>
    <property type="molecule type" value="Genomic_DNA"/>
</dbReference>
<dbReference type="VEuPathDB" id="ToxoDB:BESB_005340"/>
<feature type="region of interest" description="Disordered" evidence="1">
    <location>
        <begin position="173"/>
        <end position="356"/>
    </location>
</feature>
<evidence type="ECO:0000313" key="3">
    <source>
        <dbReference type="Proteomes" id="UP000224006"/>
    </source>
</evidence>